<name>A0A4T0W0F7_9PEZI</name>
<dbReference type="EMBL" id="MWPZ01000005">
    <property type="protein sequence ID" value="TIC97935.1"/>
    <property type="molecule type" value="Genomic_DNA"/>
</dbReference>
<dbReference type="InterPro" id="IPR008862">
    <property type="entry name" value="Tcp11"/>
</dbReference>
<proteinExistence type="inferred from homology"/>
<organism evidence="3 4">
    <name type="scientific">Colletotrichum higginsianum</name>
    <dbReference type="NCBI Taxonomy" id="80884"/>
    <lineage>
        <taxon>Eukaryota</taxon>
        <taxon>Fungi</taxon>
        <taxon>Dikarya</taxon>
        <taxon>Ascomycota</taxon>
        <taxon>Pezizomycotina</taxon>
        <taxon>Sordariomycetes</taxon>
        <taxon>Hypocreomycetidae</taxon>
        <taxon>Glomerellales</taxon>
        <taxon>Glomerellaceae</taxon>
        <taxon>Colletotrichum</taxon>
        <taxon>Colletotrichum destructivum species complex</taxon>
    </lineage>
</organism>
<feature type="compositionally biased region" description="Acidic residues" evidence="2">
    <location>
        <begin position="39"/>
        <end position="49"/>
    </location>
</feature>
<dbReference type="Proteomes" id="UP000305883">
    <property type="component" value="Unassembled WGS sequence"/>
</dbReference>
<accession>A0A4T0W0F7</accession>
<protein>
    <submittedName>
        <fullName evidence="3">T-complex protein 11-like protein 1</fullName>
    </submittedName>
</protein>
<dbReference type="Pfam" id="PF05794">
    <property type="entry name" value="Tcp11"/>
    <property type="match status" value="1"/>
</dbReference>
<comment type="similarity">
    <text evidence="1">Belongs to the TCP11 family.</text>
</comment>
<evidence type="ECO:0000256" key="1">
    <source>
        <dbReference type="ARBA" id="ARBA00010954"/>
    </source>
</evidence>
<comment type="caution">
    <text evidence="3">The sequence shown here is derived from an EMBL/GenBank/DDBJ whole genome shotgun (WGS) entry which is preliminary data.</text>
</comment>
<feature type="region of interest" description="Disordered" evidence="2">
    <location>
        <begin position="516"/>
        <end position="576"/>
    </location>
</feature>
<dbReference type="AlphaFoldDB" id="A0A4T0W0F7"/>
<evidence type="ECO:0000256" key="2">
    <source>
        <dbReference type="SAM" id="MobiDB-lite"/>
    </source>
</evidence>
<dbReference type="GO" id="GO:0010737">
    <property type="term" value="P:protein kinase A signaling"/>
    <property type="evidence" value="ECO:0007669"/>
    <property type="project" value="TreeGrafter"/>
</dbReference>
<feature type="region of interest" description="Disordered" evidence="2">
    <location>
        <begin position="213"/>
        <end position="252"/>
    </location>
</feature>
<feature type="compositionally biased region" description="Low complexity" evidence="2">
    <location>
        <begin position="77"/>
        <end position="91"/>
    </location>
</feature>
<dbReference type="PANTHER" id="PTHR12832">
    <property type="entry name" value="TESTIS-SPECIFIC PROTEIN PBS13 T-COMPLEX 11"/>
    <property type="match status" value="1"/>
</dbReference>
<evidence type="ECO:0000313" key="4">
    <source>
        <dbReference type="Proteomes" id="UP000305883"/>
    </source>
</evidence>
<dbReference type="PANTHER" id="PTHR12832:SF18">
    <property type="entry name" value="IQ CALMODULIN-BINDING MOTIF DOMAIN PROTEIN (AFU_ORTHOLOGUE AFUA_1G08920)"/>
    <property type="match status" value="1"/>
</dbReference>
<dbReference type="OrthoDB" id="276323at2759"/>
<feature type="region of interest" description="Disordered" evidence="2">
    <location>
        <begin position="1"/>
        <end position="107"/>
    </location>
</feature>
<evidence type="ECO:0000313" key="3">
    <source>
        <dbReference type="EMBL" id="TIC97935.1"/>
    </source>
</evidence>
<gene>
    <name evidence="3" type="ORF">CH35J_007637</name>
</gene>
<feature type="compositionally biased region" description="Polar residues" evidence="2">
    <location>
        <begin position="231"/>
        <end position="244"/>
    </location>
</feature>
<feature type="compositionally biased region" description="Polar residues" evidence="2">
    <location>
        <begin position="92"/>
        <end position="107"/>
    </location>
</feature>
<reference evidence="3 4" key="1">
    <citation type="journal article" date="2019" name="Genome Biol. Evol.">
        <title>Genomic Plasticity Mediated by Transposable Elements in the Plant Pathogenic Fungus Colletotrichum higginsianum.</title>
        <authorList>
            <person name="Tsushima A."/>
            <person name="Gan P."/>
            <person name="Kumakura N."/>
            <person name="Narusaka M."/>
            <person name="Takano Y."/>
            <person name="Narusaka Y."/>
            <person name="Shirasu K."/>
        </authorList>
    </citation>
    <scope>NUCLEOTIDE SEQUENCE [LARGE SCALE GENOMIC DNA]</scope>
    <source>
        <strain evidence="3 4">MAFF305635-RFP</strain>
    </source>
</reference>
<sequence>MRRPSADLTDPSRNLEESVGSPSSTLEPPDVDLSMPPTSDEEMDDAIDDADGRIFTPPPHIAARFYRPSQARRKDSAASSRRNSISSVHSRCSSTQTFNRHGAPQSKQIAQHLRRTSFLEDRKARLADRAAHAEKVRLRAAMAKANHRDTSLSEERALAAQQARERNLAEIVASCAEEVKRAKAVAETMKDKRERELVKLRIQMEERLAEAERRREELKNRHATKRARGQSLVSRKTTETSSNPADTDADVDVDADADADASPLSETDAAARLQWWWKSHMRKKAVANFSELGLTIEGVRDTSFDEVLELLGQEKVLVRTARILRICGLQEGDTGSVDEMAAVRTFLSAFLILGHPTQVLSNKDGTGNREQVGLLQPQPLPSNDLANPQLQDLVTKARDLLISFENIMSRLTAANNYTPPPTLRSALPEIYATFYNAFLAWKSRDSESLVQLMLLQFVELDMILQTVQESTDDAAAEQYRESVKSNQVQLIVRIKKLAGQERGKKMIADAVRKARKARAAKKPTGDMKPRVAENAPGEASATAESLVSPELQTQTLTPPPTPAKGHTKPQPIEIKPGFSGLLPDNRIVVHELAINREYRIPASEYREHRTALQIPLFAGMRASMAEDNLDASFGYFIIMMRYLKDNLQRLVKAGAYMHNTIGEILDVEVAERQFQMGSFSYEKFFVSMASLLPKLCAPFRDDEVKDLVDNKLQNGSLVDRVEALTEFVDLMLCDYVNYMFSTAAPQLIESAPEYEKKRFATALESGQHGLNAAEAAWRTARSKVLAEARKRDPEGINHAKSRPTDDKIYAQLLVDCFTQPAPIAADTVPEMLGLDYKRMTRLSLTSQRIVTTGAILLQCKNLLKRDVRTPWKTEATRITAVLEADHENIDSIVQGVMAALEGGRSMPAATKTHLKALVTKVLKASHDSMKKGVEPTEPVLRLLLARLRGHMNARLTAGSAKEKLNAATTAHEKLAGLGLAEFAVQAREMLDEISKVGAVDRAAHGLWWNEVAAKVAAEGEAGNGSPC</sequence>